<dbReference type="SUPFAM" id="SSF56091">
    <property type="entry name" value="DNA ligase/mRNA capping enzyme, catalytic domain"/>
    <property type="match status" value="1"/>
</dbReference>
<dbReference type="InterPro" id="IPR021122">
    <property type="entry name" value="RNA_ligase_dom_REL/Rnl2"/>
</dbReference>
<comment type="caution">
    <text evidence="2">The sequence shown here is derived from an EMBL/GenBank/DDBJ whole genome shotgun (WGS) entry which is preliminary data.</text>
</comment>
<organism evidence="2 3">
    <name type="scientific">Streptomyces microflavus</name>
    <name type="common">Streptomyces lipmanii</name>
    <dbReference type="NCBI Taxonomy" id="1919"/>
    <lineage>
        <taxon>Bacteria</taxon>
        <taxon>Bacillati</taxon>
        <taxon>Actinomycetota</taxon>
        <taxon>Actinomycetes</taxon>
        <taxon>Kitasatosporales</taxon>
        <taxon>Streptomycetaceae</taxon>
        <taxon>Streptomyces</taxon>
    </lineage>
</organism>
<name>A0A7J0D654_STRMI</name>
<gene>
    <name evidence="2" type="ORF">Smic_81030</name>
</gene>
<dbReference type="Pfam" id="PF09414">
    <property type="entry name" value="RNA_ligase"/>
    <property type="match status" value="1"/>
</dbReference>
<evidence type="ECO:0000313" key="2">
    <source>
        <dbReference type="EMBL" id="GFN09547.1"/>
    </source>
</evidence>
<sequence>MSDFTPDFREWPKTPRLFREIVITEKLDGTNAGLHISEDGQVVAQSRKRIITPDSDNYGFARWGQGIQRRYGMDRKMFSIFNVVRWGTQADEDGTTMKSRAGQSDLIDQVDAVPILYRGVFDQDVIDDLMKELREHGSYAAPGFMNPEGICVYHSQTRSAFKVTLDANDAGKWEVTA</sequence>
<dbReference type="EMBL" id="BLWD01000002">
    <property type="protein sequence ID" value="GFN09547.1"/>
    <property type="molecule type" value="Genomic_DNA"/>
</dbReference>
<dbReference type="RefSeq" id="WP_032754623.1">
    <property type="nucleotide sequence ID" value="NZ_BMUG01000005.1"/>
</dbReference>
<dbReference type="AlphaFoldDB" id="A0A7J0D654"/>
<protein>
    <recommendedName>
        <fullName evidence="1">RNA ligase domain-containing protein</fullName>
    </recommendedName>
</protein>
<feature type="domain" description="RNA ligase" evidence="1">
    <location>
        <begin position="19"/>
        <end position="59"/>
    </location>
</feature>
<evidence type="ECO:0000313" key="3">
    <source>
        <dbReference type="Proteomes" id="UP000498740"/>
    </source>
</evidence>
<dbReference type="Proteomes" id="UP000498740">
    <property type="component" value="Unassembled WGS sequence"/>
</dbReference>
<proteinExistence type="predicted"/>
<reference evidence="2 3" key="1">
    <citation type="submission" date="2020-05" db="EMBL/GenBank/DDBJ databases">
        <title>Whole genome shotgun sequence of Streptomyces microflavus NBRC 13062.</title>
        <authorList>
            <person name="Komaki H."/>
            <person name="Tamura T."/>
        </authorList>
    </citation>
    <scope>NUCLEOTIDE SEQUENCE [LARGE SCALE GENOMIC DNA]</scope>
    <source>
        <strain evidence="2 3">NBRC 13062</strain>
    </source>
</reference>
<evidence type="ECO:0000259" key="1">
    <source>
        <dbReference type="Pfam" id="PF09414"/>
    </source>
</evidence>
<accession>A0A7J0D654</accession>